<dbReference type="PANTHER" id="PTHR38674">
    <property type="entry name" value="ALKANE 1-MONOOXYGENASE 1"/>
    <property type="match status" value="1"/>
</dbReference>
<accession>A0A1W2G7R9</accession>
<evidence type="ECO:0000256" key="6">
    <source>
        <dbReference type="ARBA" id="ARBA00022723"/>
    </source>
</evidence>
<feature type="transmembrane region" description="Helical" evidence="12">
    <location>
        <begin position="218"/>
        <end position="245"/>
    </location>
</feature>
<dbReference type="GO" id="GO:0006629">
    <property type="term" value="P:lipid metabolic process"/>
    <property type="evidence" value="ECO:0007669"/>
    <property type="project" value="InterPro"/>
</dbReference>
<evidence type="ECO:0000259" key="13">
    <source>
        <dbReference type="Pfam" id="PF00487"/>
    </source>
</evidence>
<dbReference type="Pfam" id="PF00487">
    <property type="entry name" value="FA_desaturase"/>
    <property type="match status" value="1"/>
</dbReference>
<dbReference type="STRING" id="692418.SAMN04488029_1080"/>
<evidence type="ECO:0000256" key="12">
    <source>
        <dbReference type="SAM" id="Phobius"/>
    </source>
</evidence>
<feature type="transmembrane region" description="Helical" evidence="12">
    <location>
        <begin position="67"/>
        <end position="88"/>
    </location>
</feature>
<feature type="domain" description="Fatty acid desaturase" evidence="13">
    <location>
        <begin position="105"/>
        <end position="324"/>
    </location>
</feature>
<feature type="transmembrane region" description="Helical" evidence="12">
    <location>
        <begin position="319"/>
        <end position="337"/>
    </location>
</feature>
<proteinExistence type="inferred from homology"/>
<dbReference type="AlphaFoldDB" id="A0A1W2G7R9"/>
<evidence type="ECO:0000256" key="8">
    <source>
        <dbReference type="ARBA" id="ARBA00023002"/>
    </source>
</evidence>
<dbReference type="GO" id="GO:0004497">
    <property type="term" value="F:monooxygenase activity"/>
    <property type="evidence" value="ECO:0007669"/>
    <property type="project" value="UniProtKB-KW"/>
</dbReference>
<comment type="similarity">
    <text evidence="2">Belongs to the fatty acid desaturase type 1 family. AlkB subfamily.</text>
</comment>
<keyword evidence="9" id="KW-0408">Iron</keyword>
<feature type="transmembrane region" description="Helical" evidence="12">
    <location>
        <begin position="28"/>
        <end position="47"/>
    </location>
</feature>
<organism evidence="14 15">
    <name type="scientific">Reichenbachiella faecimaris</name>
    <dbReference type="NCBI Taxonomy" id="692418"/>
    <lineage>
        <taxon>Bacteria</taxon>
        <taxon>Pseudomonadati</taxon>
        <taxon>Bacteroidota</taxon>
        <taxon>Cytophagia</taxon>
        <taxon>Cytophagales</taxon>
        <taxon>Reichenbachiellaceae</taxon>
        <taxon>Reichenbachiella</taxon>
    </lineage>
</organism>
<dbReference type="GO" id="GO:0046872">
    <property type="term" value="F:metal ion binding"/>
    <property type="evidence" value="ECO:0007669"/>
    <property type="project" value="UniProtKB-KW"/>
</dbReference>
<evidence type="ECO:0000256" key="3">
    <source>
        <dbReference type="ARBA" id="ARBA00022475"/>
    </source>
</evidence>
<evidence type="ECO:0000256" key="5">
    <source>
        <dbReference type="ARBA" id="ARBA00022692"/>
    </source>
</evidence>
<evidence type="ECO:0000256" key="2">
    <source>
        <dbReference type="ARBA" id="ARBA00010823"/>
    </source>
</evidence>
<evidence type="ECO:0000256" key="1">
    <source>
        <dbReference type="ARBA" id="ARBA00004429"/>
    </source>
</evidence>
<evidence type="ECO:0000313" key="14">
    <source>
        <dbReference type="EMBL" id="SMD32729.1"/>
    </source>
</evidence>
<evidence type="ECO:0000256" key="9">
    <source>
        <dbReference type="ARBA" id="ARBA00023004"/>
    </source>
</evidence>
<feature type="transmembrane region" description="Helical" evidence="12">
    <location>
        <begin position="5"/>
        <end position="22"/>
    </location>
</feature>
<evidence type="ECO:0000256" key="10">
    <source>
        <dbReference type="ARBA" id="ARBA00023033"/>
    </source>
</evidence>
<dbReference type="Proteomes" id="UP000192472">
    <property type="component" value="Unassembled WGS sequence"/>
</dbReference>
<keyword evidence="3" id="KW-1003">Cell membrane</keyword>
<dbReference type="InterPro" id="IPR033885">
    <property type="entry name" value="AlkB/XylM"/>
</dbReference>
<dbReference type="CDD" id="cd03512">
    <property type="entry name" value="Alkane-hydroxylase"/>
    <property type="match status" value="1"/>
</dbReference>
<name>A0A1W2G7R9_REIFA</name>
<dbReference type="GO" id="GO:0005886">
    <property type="term" value="C:plasma membrane"/>
    <property type="evidence" value="ECO:0007669"/>
    <property type="project" value="UniProtKB-SubCell"/>
</dbReference>
<keyword evidence="6" id="KW-0479">Metal-binding</keyword>
<keyword evidence="5 12" id="KW-0812">Transmembrane</keyword>
<keyword evidence="8" id="KW-0560">Oxidoreductase</keyword>
<dbReference type="PANTHER" id="PTHR38674:SF1">
    <property type="entry name" value="ALKANE 1-MONOOXYGENASE 1"/>
    <property type="match status" value="1"/>
</dbReference>
<dbReference type="EMBL" id="FWYF01000001">
    <property type="protein sequence ID" value="SMD32729.1"/>
    <property type="molecule type" value="Genomic_DNA"/>
</dbReference>
<keyword evidence="15" id="KW-1185">Reference proteome</keyword>
<evidence type="ECO:0000313" key="15">
    <source>
        <dbReference type="Proteomes" id="UP000192472"/>
    </source>
</evidence>
<dbReference type="RefSeq" id="WP_084371376.1">
    <property type="nucleotide sequence ID" value="NZ_FWYF01000001.1"/>
</dbReference>
<protein>
    <submittedName>
        <fullName evidence="14">Alkane 1-monooxygenase</fullName>
    </submittedName>
</protein>
<evidence type="ECO:0000256" key="4">
    <source>
        <dbReference type="ARBA" id="ARBA00022519"/>
    </source>
</evidence>
<sequence>MNVRFLKYAIVFVIPVVAYFSINASGWWTFGTALLVYGLLPFLELFFRANQKNLEEAEEELVARDRIYDYLLYLVVPVQFALLFYFVSTIGVIESSGLELAGRILSMGITCGALGINVAHELGHRKSKFERFLAKALLLTSMYMHFYIEHNRGHHKNVSTHDDPSSARRGEWVFLFWFRSMIMGYISSWKIEAAQLKKKGKGPLSLQNEMLRFQITQLAFLGLIYWGFGFMPMACFLLAALIGIIQLETVNYIEHYGLSRTQKESGQYERVQPWHSWNSNHTLGRLFLFELSRHSDHHFLASRKYQILRHHEASPQMPTGYPGMMLLSMLPPLWFMVMHKQIARISKVEN</sequence>
<feature type="transmembrane region" description="Helical" evidence="12">
    <location>
        <begin position="100"/>
        <end position="120"/>
    </location>
</feature>
<reference evidence="14 15" key="1">
    <citation type="submission" date="2017-04" db="EMBL/GenBank/DDBJ databases">
        <authorList>
            <person name="Afonso C.L."/>
            <person name="Miller P.J."/>
            <person name="Scott M.A."/>
            <person name="Spackman E."/>
            <person name="Goraichik I."/>
            <person name="Dimitrov K.M."/>
            <person name="Suarez D.L."/>
            <person name="Swayne D.E."/>
        </authorList>
    </citation>
    <scope>NUCLEOTIDE SEQUENCE [LARGE SCALE GENOMIC DNA]</scope>
    <source>
        <strain evidence="14 15">DSM 26133</strain>
    </source>
</reference>
<keyword evidence="10 14" id="KW-0503">Monooxygenase</keyword>
<dbReference type="InterPro" id="IPR005804">
    <property type="entry name" value="FA_desaturase_dom"/>
</dbReference>
<gene>
    <name evidence="14" type="ORF">SAMN04488029_1080</name>
</gene>
<dbReference type="OrthoDB" id="4759734at2"/>
<comment type="subcellular location">
    <subcellularLocation>
        <location evidence="1">Cell inner membrane</location>
        <topology evidence="1">Multi-pass membrane protein</topology>
    </subcellularLocation>
</comment>
<keyword evidence="4" id="KW-0997">Cell inner membrane</keyword>
<keyword evidence="7 12" id="KW-1133">Transmembrane helix</keyword>
<evidence type="ECO:0000256" key="11">
    <source>
        <dbReference type="ARBA" id="ARBA00023136"/>
    </source>
</evidence>
<evidence type="ECO:0000256" key="7">
    <source>
        <dbReference type="ARBA" id="ARBA00022989"/>
    </source>
</evidence>
<keyword evidence="11 12" id="KW-0472">Membrane</keyword>